<name>A0ABQ4BRD2_9ACTN</name>
<dbReference type="EMBL" id="BOMS01000167">
    <property type="protein sequence ID" value="GIE73234.1"/>
    <property type="molecule type" value="Genomic_DNA"/>
</dbReference>
<organism evidence="1 2">
    <name type="scientific">Actinoplanes palleronii</name>
    <dbReference type="NCBI Taxonomy" id="113570"/>
    <lineage>
        <taxon>Bacteria</taxon>
        <taxon>Bacillati</taxon>
        <taxon>Actinomycetota</taxon>
        <taxon>Actinomycetes</taxon>
        <taxon>Micromonosporales</taxon>
        <taxon>Micromonosporaceae</taxon>
        <taxon>Actinoplanes</taxon>
    </lineage>
</organism>
<evidence type="ECO:0000313" key="1">
    <source>
        <dbReference type="EMBL" id="GIE73234.1"/>
    </source>
</evidence>
<sequence length="104" mass="11320">MTEQAVQIGLDLDGEGLPTSEQVAAVRRLERSIEAAIAADDTGELDGDEFGGGQVTLYLYGPDADRLLASVEQLVKDFPAADRWAELRYGDLDDPSALERRIQL</sequence>
<comment type="caution">
    <text evidence="1">The sequence shown here is derived from an EMBL/GenBank/DDBJ whole genome shotgun (WGS) entry which is preliminary data.</text>
</comment>
<proteinExistence type="predicted"/>
<protein>
    <submittedName>
        <fullName evidence="1">Uncharacterized protein</fullName>
    </submittedName>
</protein>
<evidence type="ECO:0000313" key="2">
    <source>
        <dbReference type="Proteomes" id="UP000624709"/>
    </source>
</evidence>
<dbReference type="RefSeq" id="WP_203830861.1">
    <property type="nucleotide sequence ID" value="NZ_BAAATY010000086.1"/>
</dbReference>
<reference evidence="1 2" key="1">
    <citation type="submission" date="2021-01" db="EMBL/GenBank/DDBJ databases">
        <title>Whole genome shotgun sequence of Actinoplanes palleronii NBRC 14916.</title>
        <authorList>
            <person name="Komaki H."/>
            <person name="Tamura T."/>
        </authorList>
    </citation>
    <scope>NUCLEOTIDE SEQUENCE [LARGE SCALE GENOMIC DNA]</scope>
    <source>
        <strain evidence="1 2">NBRC 14916</strain>
    </source>
</reference>
<keyword evidence="2" id="KW-1185">Reference proteome</keyword>
<gene>
    <name evidence="1" type="ORF">Apa02nite_093420</name>
</gene>
<dbReference type="Proteomes" id="UP000624709">
    <property type="component" value="Unassembled WGS sequence"/>
</dbReference>
<accession>A0ABQ4BRD2</accession>